<reference evidence="1" key="1">
    <citation type="submission" date="2020-08" db="EMBL/GenBank/DDBJ databases">
        <title>Genome sequencing and assembly of the red palm weevil Rhynchophorus ferrugineus.</title>
        <authorList>
            <person name="Dias G.B."/>
            <person name="Bergman C.M."/>
            <person name="Manee M."/>
        </authorList>
    </citation>
    <scope>NUCLEOTIDE SEQUENCE</scope>
    <source>
        <strain evidence="1">AA-2017</strain>
        <tissue evidence="1">Whole larva</tissue>
    </source>
</reference>
<evidence type="ECO:0000313" key="2">
    <source>
        <dbReference type="Proteomes" id="UP000625711"/>
    </source>
</evidence>
<keyword evidence="2" id="KW-1185">Reference proteome</keyword>
<comment type="caution">
    <text evidence="1">The sequence shown here is derived from an EMBL/GenBank/DDBJ whole genome shotgun (WGS) entry which is preliminary data.</text>
</comment>
<accession>A0A834HT07</accession>
<name>A0A834HT07_RHYFE</name>
<proteinExistence type="predicted"/>
<organism evidence="1 2">
    <name type="scientific">Rhynchophorus ferrugineus</name>
    <name type="common">Red palm weevil</name>
    <name type="synonym">Curculio ferrugineus</name>
    <dbReference type="NCBI Taxonomy" id="354439"/>
    <lineage>
        <taxon>Eukaryota</taxon>
        <taxon>Metazoa</taxon>
        <taxon>Ecdysozoa</taxon>
        <taxon>Arthropoda</taxon>
        <taxon>Hexapoda</taxon>
        <taxon>Insecta</taxon>
        <taxon>Pterygota</taxon>
        <taxon>Neoptera</taxon>
        <taxon>Endopterygota</taxon>
        <taxon>Coleoptera</taxon>
        <taxon>Polyphaga</taxon>
        <taxon>Cucujiformia</taxon>
        <taxon>Curculionidae</taxon>
        <taxon>Dryophthorinae</taxon>
        <taxon>Rhynchophorus</taxon>
    </lineage>
</organism>
<dbReference type="AlphaFoldDB" id="A0A834HT07"/>
<dbReference type="EMBL" id="JAACXV010014428">
    <property type="protein sequence ID" value="KAF7267414.1"/>
    <property type="molecule type" value="Genomic_DNA"/>
</dbReference>
<dbReference type="OrthoDB" id="6781472at2759"/>
<dbReference type="Proteomes" id="UP000625711">
    <property type="component" value="Unassembled WGS sequence"/>
</dbReference>
<sequence length="195" mass="22185">MMMIPMVVMRVYRCVRLQRLTNTMSPVPAAAVKEPPSYILKRTPVTKTEIDNVIAVNTPDHDTKADQVIHNNNYVTSPELVLIRRQNPQQELTSPKIESTTQKIKLEKLEVDLQVDPNFLPKRSRPGIHKRKSTTKKDSEIKKIILTENSSWMLKTINDQPADEVLVTDRASVAHDLQNSTESALVLVHKLDENT</sequence>
<protein>
    <submittedName>
        <fullName evidence="1">Uncharacterized protein</fullName>
    </submittedName>
</protein>
<evidence type="ECO:0000313" key="1">
    <source>
        <dbReference type="EMBL" id="KAF7267414.1"/>
    </source>
</evidence>
<gene>
    <name evidence="1" type="ORF">GWI33_019357</name>
</gene>